<reference evidence="2 3" key="1">
    <citation type="submission" date="2014-11" db="EMBL/GenBank/DDBJ databases">
        <authorList>
            <person name="Zhu J."/>
            <person name="Qi W."/>
            <person name="Song R."/>
        </authorList>
    </citation>
    <scope>NUCLEOTIDE SEQUENCE [LARGE SCALE GENOMIC DNA]</scope>
</reference>
<dbReference type="EMBL" id="CDMY01000295">
    <property type="protein sequence ID" value="CEM00177.1"/>
    <property type="molecule type" value="Genomic_DNA"/>
</dbReference>
<sequence>MHSNVPPSAEVMPRRHLFDLKTAAALSAVGGALLGGSSGADAARREGVNKPELLPTGDKVNVIDLAGFLTSGEERRLERLTKEMESATGIKLRILCQDYPQTPGLAIKDYWGVDDKTIVMVVDKSFSGNLLNFNVGGDPDLQLKLPYRFWQRIQNKYGNKYNVEQMGGEDRVILKTATAINYCLRSKDYCVDIPSDSELPKL</sequence>
<organism evidence="2 3">
    <name type="scientific">Vitrella brassicaformis (strain CCMP3155)</name>
    <dbReference type="NCBI Taxonomy" id="1169540"/>
    <lineage>
        <taxon>Eukaryota</taxon>
        <taxon>Sar</taxon>
        <taxon>Alveolata</taxon>
        <taxon>Colpodellida</taxon>
        <taxon>Vitrellaceae</taxon>
        <taxon>Vitrella</taxon>
    </lineage>
</organism>
<dbReference type="VEuPathDB" id="CryptoDB:Vbra_12749"/>
<accession>A0A0G4ES39</accession>
<evidence type="ECO:0000259" key="1">
    <source>
        <dbReference type="Pfam" id="PF04536"/>
    </source>
</evidence>
<protein>
    <recommendedName>
        <fullName evidence="1">TPM domain-containing protein</fullName>
    </recommendedName>
</protein>
<dbReference type="Pfam" id="PF04536">
    <property type="entry name" value="TPM_phosphatase"/>
    <property type="match status" value="1"/>
</dbReference>
<dbReference type="InterPro" id="IPR007621">
    <property type="entry name" value="TPM_dom"/>
</dbReference>
<gene>
    <name evidence="2" type="ORF">Vbra_12749</name>
</gene>
<dbReference type="Proteomes" id="UP000041254">
    <property type="component" value="Unassembled WGS sequence"/>
</dbReference>
<name>A0A0G4ES39_VITBC</name>
<dbReference type="OMA" id="NNCAEVK"/>
<dbReference type="STRING" id="1169540.A0A0G4ES39"/>
<dbReference type="AlphaFoldDB" id="A0A0G4ES39"/>
<evidence type="ECO:0000313" key="2">
    <source>
        <dbReference type="EMBL" id="CEM00177.1"/>
    </source>
</evidence>
<dbReference type="PANTHER" id="PTHR35514">
    <property type="entry name" value="THYLAKOID LUMENAL 15.0 KDA PROTEIN 2, CHLOROPLASTIC"/>
    <property type="match status" value="1"/>
</dbReference>
<proteinExistence type="predicted"/>
<dbReference type="OrthoDB" id="417797at2759"/>
<dbReference type="InParanoid" id="A0A0G4ES39"/>
<evidence type="ECO:0000313" key="3">
    <source>
        <dbReference type="Proteomes" id="UP000041254"/>
    </source>
</evidence>
<dbReference type="PANTHER" id="PTHR35514:SF1">
    <property type="entry name" value="THYLAKOID LUMENAL 15.0 KDA PROTEIN 2, CHLOROPLASTIC"/>
    <property type="match status" value="1"/>
</dbReference>
<keyword evidence="3" id="KW-1185">Reference proteome</keyword>
<feature type="domain" description="TPM" evidence="1">
    <location>
        <begin position="62"/>
        <end position="157"/>
    </location>
</feature>